<sequence length="105" mass="11409">MPDVTREEFEQLRESHTQTRERVAANEAVQEQHGGAIQRLSDQVSALSRETRQGFATVTQQITEENSLRARTVSAAIASGSAVGSASAVGLYQLLHTLYPHLFGG</sequence>
<accession>A0ABQ0P0S5</accession>
<dbReference type="RefSeq" id="WP_264873654.1">
    <property type="nucleotide sequence ID" value="NZ_BAQD01000101.1"/>
</dbReference>
<feature type="region of interest" description="Disordered" evidence="1">
    <location>
        <begin position="1"/>
        <end position="22"/>
    </location>
</feature>
<dbReference type="EMBL" id="BAQD01000101">
    <property type="protein sequence ID" value="GBQ08468.1"/>
    <property type="molecule type" value="Genomic_DNA"/>
</dbReference>
<dbReference type="Proteomes" id="UP001062901">
    <property type="component" value="Unassembled WGS sequence"/>
</dbReference>
<reference evidence="2" key="1">
    <citation type="submission" date="2013-04" db="EMBL/GenBank/DDBJ databases">
        <title>The genome sequencing project of 58 acetic acid bacteria.</title>
        <authorList>
            <person name="Okamoto-Kainuma A."/>
            <person name="Ishikawa M."/>
            <person name="Umino S."/>
            <person name="Koizumi Y."/>
            <person name="Shiwa Y."/>
            <person name="Yoshikawa H."/>
            <person name="Matsutani M."/>
            <person name="Matsushita K."/>
        </authorList>
    </citation>
    <scope>NUCLEOTIDE SEQUENCE</scope>
    <source>
        <strain evidence="2">DSM 15669</strain>
    </source>
</reference>
<evidence type="ECO:0000313" key="3">
    <source>
        <dbReference type="Proteomes" id="UP001062901"/>
    </source>
</evidence>
<protein>
    <submittedName>
        <fullName evidence="2">Uncharacterized protein</fullName>
    </submittedName>
</protein>
<comment type="caution">
    <text evidence="2">The sequence shown here is derived from an EMBL/GenBank/DDBJ whole genome shotgun (WGS) entry which is preliminary data.</text>
</comment>
<evidence type="ECO:0000313" key="2">
    <source>
        <dbReference type="EMBL" id="GBQ08468.1"/>
    </source>
</evidence>
<organism evidence="2 3">
    <name type="scientific">Saccharibacter floricola DSM 15669</name>
    <dbReference type="NCBI Taxonomy" id="1123227"/>
    <lineage>
        <taxon>Bacteria</taxon>
        <taxon>Pseudomonadati</taxon>
        <taxon>Pseudomonadota</taxon>
        <taxon>Alphaproteobacteria</taxon>
        <taxon>Acetobacterales</taxon>
        <taxon>Acetobacteraceae</taxon>
        <taxon>Saccharibacter</taxon>
    </lineage>
</organism>
<proteinExistence type="predicted"/>
<name>A0ABQ0P0S5_9PROT</name>
<keyword evidence="3" id="KW-1185">Reference proteome</keyword>
<gene>
    <name evidence="2" type="ORF">AA15669_1795</name>
</gene>
<evidence type="ECO:0000256" key="1">
    <source>
        <dbReference type="SAM" id="MobiDB-lite"/>
    </source>
</evidence>